<evidence type="ECO:0000313" key="1">
    <source>
        <dbReference type="EMBL" id="TFF17287.1"/>
    </source>
</evidence>
<dbReference type="GeneID" id="95682945"/>
<keyword evidence="2" id="KW-1185">Reference proteome</keyword>
<accession>A0A4Y8R6Z6</accession>
<reference evidence="1 2" key="1">
    <citation type="submission" date="2019-03" db="EMBL/GenBank/DDBJ databases">
        <title>Cellulosimicrobium funkei JCM14302 Assembly.</title>
        <authorList>
            <person name="Dou T."/>
        </authorList>
    </citation>
    <scope>NUCLEOTIDE SEQUENCE [LARGE SCALE GENOMIC DNA]</scope>
    <source>
        <strain evidence="1 2">JCM 14302</strain>
    </source>
</reference>
<protein>
    <recommendedName>
        <fullName evidence="3">Restriction endonuclease</fullName>
    </recommendedName>
</protein>
<dbReference type="RefSeq" id="WP_043651529.1">
    <property type="nucleotide sequence ID" value="NZ_JBIRZN010000001.1"/>
</dbReference>
<dbReference type="AlphaFoldDB" id="A0A4Y8R6Z6"/>
<dbReference type="EMBL" id="SOZH01000001">
    <property type="protein sequence ID" value="TFF17287.1"/>
    <property type="molecule type" value="Genomic_DNA"/>
</dbReference>
<evidence type="ECO:0000313" key="2">
    <source>
        <dbReference type="Proteomes" id="UP000298003"/>
    </source>
</evidence>
<comment type="caution">
    <text evidence="1">The sequence shown here is derived from an EMBL/GenBank/DDBJ whole genome shotgun (WGS) entry which is preliminary data.</text>
</comment>
<organism evidence="1 2">
    <name type="scientific">Cellulosimicrobium funkei</name>
    <dbReference type="NCBI Taxonomy" id="264251"/>
    <lineage>
        <taxon>Bacteria</taxon>
        <taxon>Bacillati</taxon>
        <taxon>Actinomycetota</taxon>
        <taxon>Actinomycetes</taxon>
        <taxon>Micrococcales</taxon>
        <taxon>Promicromonosporaceae</taxon>
        <taxon>Cellulosimicrobium</taxon>
    </lineage>
</organism>
<name>A0A4Y8R6Z6_9MICO</name>
<proteinExistence type="predicted"/>
<sequence>MTIRGRDRIADWIETMLLVRGTRPLGLDPLNAFLEARHGLEAQMVSTGVREMARREGLLGDRYPFRVNEFAVRANPDAASSSYVTVALMAPGNPVREYLGAAPDESMAVIFENVVAEATSRIWGDAGHALRFGWPSDIGRPPEFDLAIRWLAQQIGVDVGQGYRQPRRKDGGVDVVAWRPFPDGRSGFPVVLVQCTLQENLLAKGMDVDTRLWGSWLAMDVDPTTALATPTALAAGTIWNELALKYMVLDRIRIVGLAAPSVTDELAQGWVTGAINDLQEHMEEVGEL</sequence>
<dbReference type="Proteomes" id="UP000298003">
    <property type="component" value="Unassembled WGS sequence"/>
</dbReference>
<gene>
    <name evidence="1" type="ORF">E1O70_00335</name>
</gene>
<evidence type="ECO:0008006" key="3">
    <source>
        <dbReference type="Google" id="ProtNLM"/>
    </source>
</evidence>